<gene>
    <name evidence="1" type="ORF">ABT57_11505</name>
</gene>
<sequence>MTLSYQAIDIPFEYRHTCWFCGEPYYESFAFMPSPNYDNQASPVLVPCCEECYGFCRTIKVSGLDLLRDKVKEQLHKKYQKHLQIGVNWTKEELEASEFEGKALEGFRESAWKMFEIAKGRVNYQGWPLAIDGQPLEPLHGRFHVQFDGITYTSLNQAIVQLAKAYDIPQPYLEAVVEVVGRDRLAYAIRFAKTTYGYSTAEREASIASLKALLAEEEVLAQPVANAEGIQVAVGEIKELILHRTLIPAHATQWILEKGITSLAQLAEHEDTFFEHFNQDSELTAFTYFTAMQIYLEQREIDPLWADEQDPNRALFERLQHNK</sequence>
<dbReference type="STRING" id="320778.ABT57_11505"/>
<evidence type="ECO:0000313" key="1">
    <source>
        <dbReference type="EMBL" id="KLV09430.1"/>
    </source>
</evidence>
<protein>
    <submittedName>
        <fullName evidence="1">Uncharacterized protein</fullName>
    </submittedName>
</protein>
<name>A0A0J1HCQ1_9GAMM</name>
<accession>A0A0J1HCQ1</accession>
<dbReference type="OrthoDB" id="5888461at2"/>
<dbReference type="Proteomes" id="UP000035909">
    <property type="component" value="Unassembled WGS sequence"/>
</dbReference>
<reference evidence="1 2" key="1">
    <citation type="submission" date="2015-05" db="EMBL/GenBank/DDBJ databases">
        <title>Photobacterium galathea sp. nov.</title>
        <authorList>
            <person name="Machado H."/>
            <person name="Gram L."/>
        </authorList>
    </citation>
    <scope>NUCLEOTIDE SEQUENCE [LARGE SCALE GENOMIC DNA]</scope>
    <source>
        <strain evidence="1 2">DSM 22954</strain>
    </source>
</reference>
<proteinExistence type="predicted"/>
<dbReference type="EMBL" id="LDOU01000012">
    <property type="protein sequence ID" value="KLV09430.1"/>
    <property type="molecule type" value="Genomic_DNA"/>
</dbReference>
<organism evidence="1 2">
    <name type="scientific">Photobacterium ganghwense</name>
    <dbReference type="NCBI Taxonomy" id="320778"/>
    <lineage>
        <taxon>Bacteria</taxon>
        <taxon>Pseudomonadati</taxon>
        <taxon>Pseudomonadota</taxon>
        <taxon>Gammaproteobacteria</taxon>
        <taxon>Vibrionales</taxon>
        <taxon>Vibrionaceae</taxon>
        <taxon>Photobacterium</taxon>
    </lineage>
</organism>
<dbReference type="RefSeq" id="WP_047885379.1">
    <property type="nucleotide sequence ID" value="NZ_CP071325.1"/>
</dbReference>
<comment type="caution">
    <text evidence="1">The sequence shown here is derived from an EMBL/GenBank/DDBJ whole genome shotgun (WGS) entry which is preliminary data.</text>
</comment>
<dbReference type="PATRIC" id="fig|320778.3.peg.2508"/>
<keyword evidence="2" id="KW-1185">Reference proteome</keyword>
<dbReference type="AlphaFoldDB" id="A0A0J1HCQ1"/>
<evidence type="ECO:0000313" key="2">
    <source>
        <dbReference type="Proteomes" id="UP000035909"/>
    </source>
</evidence>